<dbReference type="Proteomes" id="UP000255207">
    <property type="component" value="Unassembled WGS sequence"/>
</dbReference>
<dbReference type="OrthoDB" id="8023482at2"/>
<comment type="caution">
    <text evidence="2">The sequence shown here is derived from an EMBL/GenBank/DDBJ whole genome shotgun (WGS) entry which is preliminary data.</text>
</comment>
<reference evidence="3" key="1">
    <citation type="submission" date="2018-07" db="EMBL/GenBank/DDBJ databases">
        <authorList>
            <person name="Safronova V.I."/>
            <person name="Chirak E.R."/>
            <person name="Sazanova A.L."/>
        </authorList>
    </citation>
    <scope>NUCLEOTIDE SEQUENCE [LARGE SCALE GENOMIC DNA]</scope>
    <source>
        <strain evidence="3">RCAM04685</strain>
    </source>
</reference>
<name>A0A370L3E9_9HYPH</name>
<gene>
    <name evidence="2" type="ORF">DWE98_17230</name>
</gene>
<proteinExistence type="predicted"/>
<organism evidence="2 3">
    <name type="scientific">Bosea caraganae</name>
    <dbReference type="NCBI Taxonomy" id="2763117"/>
    <lineage>
        <taxon>Bacteria</taxon>
        <taxon>Pseudomonadati</taxon>
        <taxon>Pseudomonadota</taxon>
        <taxon>Alphaproteobacteria</taxon>
        <taxon>Hyphomicrobiales</taxon>
        <taxon>Boseaceae</taxon>
        <taxon>Bosea</taxon>
    </lineage>
</organism>
<evidence type="ECO:0000313" key="3">
    <source>
        <dbReference type="Proteomes" id="UP000255207"/>
    </source>
</evidence>
<accession>A0A370L3E9</accession>
<feature type="signal peptide" evidence="1">
    <location>
        <begin position="1"/>
        <end position="21"/>
    </location>
</feature>
<evidence type="ECO:0008006" key="4">
    <source>
        <dbReference type="Google" id="ProtNLM"/>
    </source>
</evidence>
<evidence type="ECO:0000256" key="1">
    <source>
        <dbReference type="SAM" id="SignalP"/>
    </source>
</evidence>
<dbReference type="AlphaFoldDB" id="A0A370L3E9"/>
<feature type="chain" id="PRO_5030068328" description="DUF995 domain-containing protein" evidence="1">
    <location>
        <begin position="22"/>
        <end position="159"/>
    </location>
</feature>
<protein>
    <recommendedName>
        <fullName evidence="4">DUF995 domain-containing protein</fullName>
    </recommendedName>
</protein>
<sequence>MRVLRAIAALLALGLAAPAMAQQFLTGDEIRQAFDGNTVSGRFVVGNRFSEYHATDGRALGNGGWGENTDACWTVRNDNVCYYYGPLRGRITHCYTVQAVGRLYVLRHLTDPQLTGAVTIEPGNPRNLGDHGKPWICDGLISRAPGQGAPMSRRLAAAQ</sequence>
<dbReference type="EMBL" id="QQTP01000009">
    <property type="protein sequence ID" value="RDJ22913.1"/>
    <property type="molecule type" value="Genomic_DNA"/>
</dbReference>
<dbReference type="RefSeq" id="WP_114830524.1">
    <property type="nucleotide sequence ID" value="NZ_QQTO01000012.1"/>
</dbReference>
<keyword evidence="1" id="KW-0732">Signal</keyword>
<evidence type="ECO:0000313" key="2">
    <source>
        <dbReference type="EMBL" id="RDJ22913.1"/>
    </source>
</evidence>
<keyword evidence="3" id="KW-1185">Reference proteome</keyword>